<dbReference type="EMBL" id="CAEZVL010000046">
    <property type="protein sequence ID" value="CAB4626876.1"/>
    <property type="molecule type" value="Genomic_DNA"/>
</dbReference>
<dbReference type="InterPro" id="IPR036259">
    <property type="entry name" value="MFS_trans_sf"/>
</dbReference>
<dbReference type="PROSITE" id="PS50850">
    <property type="entry name" value="MFS"/>
    <property type="match status" value="1"/>
</dbReference>
<proteinExistence type="predicted"/>
<dbReference type="InterPro" id="IPR011701">
    <property type="entry name" value="MFS"/>
</dbReference>
<reference evidence="3" key="1">
    <citation type="submission" date="2020-05" db="EMBL/GenBank/DDBJ databases">
        <authorList>
            <person name="Chiriac C."/>
            <person name="Salcher M."/>
            <person name="Ghai R."/>
            <person name="Kavagutti S V."/>
        </authorList>
    </citation>
    <scope>NUCLEOTIDE SEQUENCE</scope>
</reference>
<feature type="transmembrane region" description="Helical" evidence="1">
    <location>
        <begin position="107"/>
        <end position="129"/>
    </location>
</feature>
<dbReference type="GO" id="GO:0022857">
    <property type="term" value="F:transmembrane transporter activity"/>
    <property type="evidence" value="ECO:0007669"/>
    <property type="project" value="InterPro"/>
</dbReference>
<organism evidence="3">
    <name type="scientific">freshwater metagenome</name>
    <dbReference type="NCBI Taxonomy" id="449393"/>
    <lineage>
        <taxon>unclassified sequences</taxon>
        <taxon>metagenomes</taxon>
        <taxon>ecological metagenomes</taxon>
    </lineage>
</organism>
<keyword evidence="1" id="KW-0472">Membrane</keyword>
<feature type="transmembrane region" description="Helical" evidence="1">
    <location>
        <begin position="343"/>
        <end position="368"/>
    </location>
</feature>
<name>A0A6J6IQX7_9ZZZZ</name>
<dbReference type="PANTHER" id="PTHR23531:SF1">
    <property type="entry name" value="QUINOLENE RESISTANCE PROTEIN NORA"/>
    <property type="match status" value="1"/>
</dbReference>
<feature type="transmembrane region" description="Helical" evidence="1">
    <location>
        <begin position="50"/>
        <end position="70"/>
    </location>
</feature>
<feature type="domain" description="Major facilitator superfamily (MFS) profile" evidence="2">
    <location>
        <begin position="15"/>
        <end position="396"/>
    </location>
</feature>
<keyword evidence="1" id="KW-0812">Transmembrane</keyword>
<keyword evidence="1" id="KW-1133">Transmembrane helix</keyword>
<feature type="transmembrane region" description="Helical" evidence="1">
    <location>
        <begin position="374"/>
        <end position="391"/>
    </location>
</feature>
<dbReference type="InterPro" id="IPR052714">
    <property type="entry name" value="MFS_Exporter"/>
</dbReference>
<dbReference type="EMBL" id="CAEZZV010000118">
    <property type="protein sequence ID" value="CAB4782545.1"/>
    <property type="molecule type" value="Genomic_DNA"/>
</dbReference>
<accession>A0A6J6IQX7</accession>
<dbReference type="PANTHER" id="PTHR23531">
    <property type="entry name" value="QUINOLENE RESISTANCE PROTEIN NORA"/>
    <property type="match status" value="1"/>
</dbReference>
<feature type="transmembrane region" description="Helical" evidence="1">
    <location>
        <begin position="254"/>
        <end position="272"/>
    </location>
</feature>
<dbReference type="Pfam" id="PF07690">
    <property type="entry name" value="MFS_1"/>
    <property type="match status" value="1"/>
</dbReference>
<protein>
    <submittedName>
        <fullName evidence="3">Unannotated protein</fullName>
    </submittedName>
</protein>
<gene>
    <name evidence="3" type="ORF">UFOPK1960_00443</name>
    <name evidence="4" type="ORF">UFOPK2921_00951</name>
</gene>
<feature type="transmembrane region" description="Helical" evidence="1">
    <location>
        <begin position="82"/>
        <end position="101"/>
    </location>
</feature>
<feature type="transmembrane region" description="Helical" evidence="1">
    <location>
        <begin position="182"/>
        <end position="203"/>
    </location>
</feature>
<feature type="transmembrane region" description="Helical" evidence="1">
    <location>
        <begin position="284"/>
        <end position="302"/>
    </location>
</feature>
<dbReference type="InterPro" id="IPR020846">
    <property type="entry name" value="MFS_dom"/>
</dbReference>
<dbReference type="SUPFAM" id="SSF103473">
    <property type="entry name" value="MFS general substrate transporter"/>
    <property type="match status" value="1"/>
</dbReference>
<evidence type="ECO:0000259" key="2">
    <source>
        <dbReference type="PROSITE" id="PS50850"/>
    </source>
</evidence>
<sequence>MSSSAEADQRMVTPRFLLVTAATLAYYTCVGILIPTLPVFIKNGLGSGEAMIGASAVLFSGAAVLFRPLLTWVGNRWGRRTMMVSGSLVATVAALGMTVVNSTWQLLPFRALMGVGEAALFVGAAISVVELSPENRKAEAASYLSVAVFGGLSVGPIIGELVMGDVPEGARGLSAGHFDRVFVVTALASLLAAAVSLTAPAFVGAKPERIRRKVSWFHPRSLRPGMILALGMAAWTSFTSFVPTFSKSIGLSGSARFFTVYSILCLVLRLFGAKTPERLGLRRSVWIAMSFLLCGVTSVGVLGSEIGIWIGTTFFALGVSFFYPSLLAMAVEGSDSDERVEVVASFTSFFEIGGVIGGLALGVVGQLFGERSTFFGGMVFAVMGLLLLRAPSTDGQE</sequence>
<feature type="transmembrane region" description="Helical" evidence="1">
    <location>
        <begin position="308"/>
        <end position="331"/>
    </location>
</feature>
<dbReference type="Gene3D" id="1.20.1250.20">
    <property type="entry name" value="MFS general substrate transporter like domains"/>
    <property type="match status" value="1"/>
</dbReference>
<evidence type="ECO:0000313" key="3">
    <source>
        <dbReference type="EMBL" id="CAB4626876.1"/>
    </source>
</evidence>
<feature type="transmembrane region" description="Helical" evidence="1">
    <location>
        <begin position="224"/>
        <end position="242"/>
    </location>
</feature>
<feature type="transmembrane region" description="Helical" evidence="1">
    <location>
        <begin position="141"/>
        <end position="162"/>
    </location>
</feature>
<evidence type="ECO:0000313" key="4">
    <source>
        <dbReference type="EMBL" id="CAB4782545.1"/>
    </source>
</evidence>
<dbReference type="AlphaFoldDB" id="A0A6J6IQX7"/>
<feature type="transmembrane region" description="Helical" evidence="1">
    <location>
        <begin position="16"/>
        <end position="38"/>
    </location>
</feature>
<evidence type="ECO:0000256" key="1">
    <source>
        <dbReference type="SAM" id="Phobius"/>
    </source>
</evidence>